<dbReference type="PATRIC" id="fig|1526658.3.peg.1401"/>
<accession>A0A0N1F321</accession>
<dbReference type="EMBL" id="LGSZ01000050">
    <property type="protein sequence ID" value="KPH79363.1"/>
    <property type="molecule type" value="Genomic_DNA"/>
</dbReference>
<comment type="caution">
    <text evidence="1">The sequence shown here is derived from an EMBL/GenBank/DDBJ whole genome shotgun (WGS) entry which is preliminary data.</text>
</comment>
<evidence type="ECO:0000313" key="1">
    <source>
        <dbReference type="EMBL" id="KPH79363.1"/>
    </source>
</evidence>
<reference evidence="1 2" key="1">
    <citation type="submission" date="2015-07" db="EMBL/GenBank/DDBJ databases">
        <title>Whole genome sequencing of Bosea vaviloviae isolated from cave pool.</title>
        <authorList>
            <person name="Tan N.E.H."/>
            <person name="Lee Y.P."/>
            <person name="Gan H.M."/>
            <person name="Barton H."/>
            <person name="Savka M.A."/>
        </authorList>
    </citation>
    <scope>NUCLEOTIDE SEQUENCE [LARGE SCALE GENOMIC DNA]</scope>
    <source>
        <strain evidence="1 2">SD260</strain>
    </source>
</reference>
<keyword evidence="2" id="KW-1185">Reference proteome</keyword>
<evidence type="ECO:0000313" key="2">
    <source>
        <dbReference type="Proteomes" id="UP000037822"/>
    </source>
</evidence>
<dbReference type="Proteomes" id="UP000037822">
    <property type="component" value="Unassembled WGS sequence"/>
</dbReference>
<protein>
    <submittedName>
        <fullName evidence="1">Uncharacterized protein</fullName>
    </submittedName>
</protein>
<sequence length="120" mass="13286">MPVIDITDGWTIDEVKTIADCDRAEICLTVAIAEIEAQLATDKAAGGARGADWLARTIKARRYRKLALQKVQHRRGEINRAARAQAGEDHDRLLLNFLRTDFPDQFQAAAAKVNAMRKGA</sequence>
<organism evidence="1 2">
    <name type="scientific">Bosea vaviloviae</name>
    <dbReference type="NCBI Taxonomy" id="1526658"/>
    <lineage>
        <taxon>Bacteria</taxon>
        <taxon>Pseudomonadati</taxon>
        <taxon>Pseudomonadota</taxon>
        <taxon>Alphaproteobacteria</taxon>
        <taxon>Hyphomicrobiales</taxon>
        <taxon>Boseaceae</taxon>
        <taxon>Bosea</taxon>
    </lineage>
</organism>
<dbReference type="AlphaFoldDB" id="A0A0N1F321"/>
<name>A0A0N1F321_9HYPH</name>
<gene>
    <name evidence="1" type="ORF">AE618_18895</name>
</gene>
<dbReference type="RefSeq" id="WP_156330358.1">
    <property type="nucleotide sequence ID" value="NZ_LGSZ01000050.1"/>
</dbReference>
<proteinExistence type="predicted"/>